<organism evidence="1 2">
    <name type="scientific">Planotetraspora silvatica</name>
    <dbReference type="NCBI Taxonomy" id="234614"/>
    <lineage>
        <taxon>Bacteria</taxon>
        <taxon>Bacillati</taxon>
        <taxon>Actinomycetota</taxon>
        <taxon>Actinomycetes</taxon>
        <taxon>Streptosporangiales</taxon>
        <taxon>Streptosporangiaceae</taxon>
        <taxon>Planotetraspora</taxon>
    </lineage>
</organism>
<accession>A0A8J3UXK9</accession>
<evidence type="ECO:0000313" key="2">
    <source>
        <dbReference type="Proteomes" id="UP000644610"/>
    </source>
</evidence>
<gene>
    <name evidence="1" type="ORF">Psi02_66880</name>
</gene>
<dbReference type="Proteomes" id="UP000644610">
    <property type="component" value="Unassembled WGS sequence"/>
</dbReference>
<comment type="caution">
    <text evidence="1">The sequence shown here is derived from an EMBL/GenBank/DDBJ whole genome shotgun (WGS) entry which is preliminary data.</text>
</comment>
<name>A0A8J3UXK9_9ACTN</name>
<dbReference type="AlphaFoldDB" id="A0A8J3UXK9"/>
<sequence>MATVAPAGSGCQRSSADTCVDRDIGNALIVRRAVHTGTDPDPGALHHLTGASSTGLAATRLRGPVMFGECGRARPATAARSVELGRLMRPTRKAKITRG</sequence>
<reference evidence="1" key="1">
    <citation type="submission" date="2021-01" db="EMBL/GenBank/DDBJ databases">
        <title>Whole genome shotgun sequence of Planotetraspora silvatica NBRC 100141.</title>
        <authorList>
            <person name="Komaki H."/>
            <person name="Tamura T."/>
        </authorList>
    </citation>
    <scope>NUCLEOTIDE SEQUENCE</scope>
    <source>
        <strain evidence="1">NBRC 100141</strain>
    </source>
</reference>
<keyword evidence="2" id="KW-1185">Reference proteome</keyword>
<dbReference type="EMBL" id="BOOQ01000050">
    <property type="protein sequence ID" value="GII50264.1"/>
    <property type="molecule type" value="Genomic_DNA"/>
</dbReference>
<proteinExistence type="predicted"/>
<protein>
    <submittedName>
        <fullName evidence="1">Uncharacterized protein</fullName>
    </submittedName>
</protein>
<evidence type="ECO:0000313" key="1">
    <source>
        <dbReference type="EMBL" id="GII50264.1"/>
    </source>
</evidence>